<gene>
    <name evidence="1" type="ordered locus">Huta_1708</name>
</gene>
<protein>
    <recommendedName>
        <fullName evidence="3">EVE domain-containing protein</fullName>
    </recommendedName>
</protein>
<evidence type="ECO:0008006" key="3">
    <source>
        <dbReference type="Google" id="ProtNLM"/>
    </source>
</evidence>
<accession>C7NQX7</accession>
<dbReference type="AlphaFoldDB" id="C7NQX7"/>
<evidence type="ECO:0000313" key="2">
    <source>
        <dbReference type="Proteomes" id="UP000002071"/>
    </source>
</evidence>
<organism evidence="1 2">
    <name type="scientific">Halorhabdus utahensis (strain DSM 12940 / JCM 11049 / AX-2)</name>
    <dbReference type="NCBI Taxonomy" id="519442"/>
    <lineage>
        <taxon>Archaea</taxon>
        <taxon>Methanobacteriati</taxon>
        <taxon>Methanobacteriota</taxon>
        <taxon>Stenosarchaea group</taxon>
        <taxon>Halobacteria</taxon>
        <taxon>Halobacteriales</taxon>
        <taxon>Haloarculaceae</taxon>
        <taxon>Halorhabdus</taxon>
    </lineage>
</organism>
<keyword evidence="2" id="KW-1185">Reference proteome</keyword>
<dbReference type="EMBL" id="CP001687">
    <property type="protein sequence ID" value="ACV11881.1"/>
    <property type="molecule type" value="Genomic_DNA"/>
</dbReference>
<dbReference type="HOGENOM" id="CLU_795987_0_0_2"/>
<dbReference type="Proteomes" id="UP000002071">
    <property type="component" value="Chromosome"/>
</dbReference>
<dbReference type="eggNOG" id="arCOG08856">
    <property type="taxonomic scope" value="Archaea"/>
</dbReference>
<dbReference type="KEGG" id="hut:Huta_1708"/>
<name>C7NQX7_HALUD</name>
<sequence length="348" mass="39875">MIGLYLIPVGDDWMDEFRRTVENGLDIDESAPSALQDYERVRIWGTESSQATQGGGGIKRTAFRNMESDDILLFYSEGEFFASARVEQKFENPDIGEWAWNSPESDWTYTLQDFDSISVPKEEVWDLLGYSQNYRLQGLTQVSEDAIDTLLTKYNSVEEAYQDLIDGSQTDRGDEEVIEEGTSSSRDHLEIQWKLIQLGRDHGYEVYVAKNDRNREFEGEVLGNDCVNSLSLTGFSEAAQNIIEYVDVIWLEDNHIVSMFEVESTTSIYSGILRMTDFVAKVPNLAVDMYIVASQEDEDLVRKQIQRPTFQQVLTPADYSDVRFVSFEKVREKYDLVQNAGPLQRVFP</sequence>
<dbReference type="STRING" id="519442.Huta_1708"/>
<evidence type="ECO:0000313" key="1">
    <source>
        <dbReference type="EMBL" id="ACV11881.1"/>
    </source>
</evidence>
<reference evidence="1 2" key="1">
    <citation type="journal article" date="2009" name="Stand. Genomic Sci.">
        <title>Complete genome sequence of Halorhabdus utahensis type strain (AX-2).</title>
        <authorList>
            <person name="Anderson I."/>
            <person name="Tindall B.J."/>
            <person name="Pomrenke H."/>
            <person name="Goker M."/>
            <person name="Lapidus A."/>
            <person name="Nolan M."/>
            <person name="Copeland A."/>
            <person name="Glavina Del Rio T."/>
            <person name="Chen F."/>
            <person name="Tice H."/>
            <person name="Cheng J.F."/>
            <person name="Lucas S."/>
            <person name="Chertkov O."/>
            <person name="Bruce D."/>
            <person name="Brettin T."/>
            <person name="Detter J.C."/>
            <person name="Han C."/>
            <person name="Goodwin L."/>
            <person name="Land M."/>
            <person name="Hauser L."/>
            <person name="Chang Y.J."/>
            <person name="Jeffries C.D."/>
            <person name="Pitluck S."/>
            <person name="Pati A."/>
            <person name="Mavromatis K."/>
            <person name="Ivanova N."/>
            <person name="Ovchinnikova G."/>
            <person name="Chen A."/>
            <person name="Palaniappan K."/>
            <person name="Chain P."/>
            <person name="Rohde M."/>
            <person name="Bristow J."/>
            <person name="Eisen J.A."/>
            <person name="Markowitz V."/>
            <person name="Hugenholtz P."/>
            <person name="Kyrpides N.C."/>
            <person name="Klenk H.P."/>
        </authorList>
    </citation>
    <scope>NUCLEOTIDE SEQUENCE [LARGE SCALE GENOMIC DNA]</scope>
    <source>
        <strain evidence="2">DSM 12940 / JCM 11049 / AX-2</strain>
    </source>
</reference>
<proteinExistence type="predicted"/>